<evidence type="ECO:0000313" key="1">
    <source>
        <dbReference type="EMBL" id="EON76698.1"/>
    </source>
</evidence>
<evidence type="ECO:0000313" key="2">
    <source>
        <dbReference type="Proteomes" id="UP000013909"/>
    </source>
</evidence>
<proteinExistence type="predicted"/>
<keyword evidence="2" id="KW-1185">Reference proteome</keyword>
<comment type="caution">
    <text evidence="1">The sequence shown here is derived from an EMBL/GenBank/DDBJ whole genome shotgun (WGS) entry which is preliminary data.</text>
</comment>
<sequence length="41" mass="4771">MTQATHTGMTIRHATCLFDHTILERADFRTSYNFSIDPEKN</sequence>
<reference evidence="1 2" key="1">
    <citation type="submission" date="2013-02" db="EMBL/GenBank/DDBJ databases">
        <title>A novel strain isolated from Lonar lake, Maharashtra, India.</title>
        <authorList>
            <person name="Singh A."/>
        </authorList>
    </citation>
    <scope>NUCLEOTIDE SEQUENCE [LARGE SCALE GENOMIC DNA]</scope>
    <source>
        <strain evidence="1 2">AK24</strain>
    </source>
</reference>
<dbReference type="EMBL" id="AQHR01000085">
    <property type="protein sequence ID" value="EON76698.1"/>
    <property type="molecule type" value="Genomic_DNA"/>
</dbReference>
<protein>
    <submittedName>
        <fullName evidence="1">Uncharacterized protein</fullName>
    </submittedName>
</protein>
<dbReference type="Proteomes" id="UP000013909">
    <property type="component" value="Unassembled WGS sequence"/>
</dbReference>
<name>R7ZRM2_9BACT</name>
<organism evidence="1 2">
    <name type="scientific">Lunatimonas lonarensis</name>
    <dbReference type="NCBI Taxonomy" id="1232681"/>
    <lineage>
        <taxon>Bacteria</taxon>
        <taxon>Pseudomonadati</taxon>
        <taxon>Bacteroidota</taxon>
        <taxon>Cytophagia</taxon>
        <taxon>Cytophagales</taxon>
        <taxon>Cyclobacteriaceae</taxon>
    </lineage>
</organism>
<dbReference type="AlphaFoldDB" id="R7ZRM2"/>
<gene>
    <name evidence="1" type="ORF">ADIS_3148</name>
</gene>
<accession>R7ZRM2</accession>